<dbReference type="AlphaFoldDB" id="A0A939T9V3"/>
<dbReference type="RefSeq" id="WP_208259694.1">
    <property type="nucleotide sequence ID" value="NZ_JAGEOJ010000014.1"/>
</dbReference>
<feature type="compositionally biased region" description="Basic and acidic residues" evidence="1">
    <location>
        <begin position="78"/>
        <end position="90"/>
    </location>
</feature>
<organism evidence="2 3">
    <name type="scientific">Actinomadura barringtoniae</name>
    <dbReference type="NCBI Taxonomy" id="1427535"/>
    <lineage>
        <taxon>Bacteria</taxon>
        <taxon>Bacillati</taxon>
        <taxon>Actinomycetota</taxon>
        <taxon>Actinomycetes</taxon>
        <taxon>Streptosporangiales</taxon>
        <taxon>Thermomonosporaceae</taxon>
        <taxon>Actinomadura</taxon>
    </lineage>
</organism>
<evidence type="ECO:0000256" key="1">
    <source>
        <dbReference type="SAM" id="MobiDB-lite"/>
    </source>
</evidence>
<proteinExistence type="predicted"/>
<dbReference type="Proteomes" id="UP000669179">
    <property type="component" value="Unassembled WGS sequence"/>
</dbReference>
<evidence type="ECO:0000313" key="2">
    <source>
        <dbReference type="EMBL" id="MBO2451792.1"/>
    </source>
</evidence>
<name>A0A939T9V3_9ACTN</name>
<comment type="caution">
    <text evidence="2">The sequence shown here is derived from an EMBL/GenBank/DDBJ whole genome shotgun (WGS) entry which is preliminary data.</text>
</comment>
<sequence length="98" mass="11362">MTPGKVPNPKYQELEQLLRRLKRDADIVERALDKPVRRMDSRQVWVSDKGGAATVFERELIDQRRRLRAAMRKLVESTEQTLHRTPKEVDPIEAGLNG</sequence>
<keyword evidence="3" id="KW-1185">Reference proteome</keyword>
<feature type="region of interest" description="Disordered" evidence="1">
    <location>
        <begin position="78"/>
        <end position="98"/>
    </location>
</feature>
<evidence type="ECO:0000313" key="3">
    <source>
        <dbReference type="Proteomes" id="UP000669179"/>
    </source>
</evidence>
<protein>
    <submittedName>
        <fullName evidence="2">Uncharacterized protein</fullName>
    </submittedName>
</protein>
<reference evidence="2" key="1">
    <citation type="submission" date="2021-03" db="EMBL/GenBank/DDBJ databases">
        <authorList>
            <person name="Kanchanasin P."/>
            <person name="Saeng-In P."/>
            <person name="Phongsopitanun W."/>
            <person name="Yuki M."/>
            <person name="Kudo T."/>
            <person name="Ohkuma M."/>
            <person name="Tanasupawat S."/>
        </authorList>
    </citation>
    <scope>NUCLEOTIDE SEQUENCE</scope>
    <source>
        <strain evidence="2">GKU 128</strain>
    </source>
</reference>
<accession>A0A939T9V3</accession>
<dbReference type="EMBL" id="JAGEOJ010000014">
    <property type="protein sequence ID" value="MBO2451792.1"/>
    <property type="molecule type" value="Genomic_DNA"/>
</dbReference>
<gene>
    <name evidence="2" type="ORF">J4573_32220</name>
</gene>